<gene>
    <name evidence="2" type="ORF">MES4922_190050</name>
</gene>
<organism evidence="2 3">
    <name type="scientific">Mesorhizobium ventifaucium</name>
    <dbReference type="NCBI Taxonomy" id="666020"/>
    <lineage>
        <taxon>Bacteria</taxon>
        <taxon>Pseudomonadati</taxon>
        <taxon>Pseudomonadota</taxon>
        <taxon>Alphaproteobacteria</taxon>
        <taxon>Hyphomicrobiales</taxon>
        <taxon>Phyllobacteriaceae</taxon>
        <taxon>Mesorhizobium</taxon>
    </lineage>
</organism>
<dbReference type="Proteomes" id="UP001152604">
    <property type="component" value="Unassembled WGS sequence"/>
</dbReference>
<dbReference type="InterPro" id="IPR006311">
    <property type="entry name" value="TAT_signal"/>
</dbReference>
<dbReference type="RefSeq" id="WP_254024090.1">
    <property type="nucleotide sequence ID" value="NZ_CAKXZS010000011.1"/>
</dbReference>
<keyword evidence="3" id="KW-1185">Reference proteome</keyword>
<feature type="domain" description="DUF4440" evidence="1">
    <location>
        <begin position="47"/>
        <end position="157"/>
    </location>
</feature>
<accession>A0ABM9DMK3</accession>
<protein>
    <recommendedName>
        <fullName evidence="1">DUF4440 domain-containing protein</fullName>
    </recommendedName>
</protein>
<evidence type="ECO:0000259" key="1">
    <source>
        <dbReference type="Pfam" id="PF14534"/>
    </source>
</evidence>
<dbReference type="SUPFAM" id="SSF54427">
    <property type="entry name" value="NTF2-like"/>
    <property type="match status" value="1"/>
</dbReference>
<dbReference type="InterPro" id="IPR032710">
    <property type="entry name" value="NTF2-like_dom_sf"/>
</dbReference>
<dbReference type="Gene3D" id="3.10.450.50">
    <property type="match status" value="1"/>
</dbReference>
<name>A0ABM9DMK3_9HYPH</name>
<sequence length="180" mass="19401">MPVSRRSALAAAGAGLASLGITKAASDPALARQVSIADDEVATLARQAAEANAALMRGDIARYRALITLTDDFTLMSPFGGTPTRGVDMTSERWEAMGRFFRNGTLEQELVQAYAAADMVVLVVIERGRGEVGGLPAQDWPLRVTLVYRREGSEWRLAHRHADPLVRGVSLEQAAALARR</sequence>
<dbReference type="Pfam" id="PF14534">
    <property type="entry name" value="DUF4440"/>
    <property type="match status" value="1"/>
</dbReference>
<evidence type="ECO:0000313" key="2">
    <source>
        <dbReference type="EMBL" id="CAH2397201.1"/>
    </source>
</evidence>
<evidence type="ECO:0000313" key="3">
    <source>
        <dbReference type="Proteomes" id="UP001152604"/>
    </source>
</evidence>
<reference evidence="2" key="1">
    <citation type="submission" date="2022-03" db="EMBL/GenBank/DDBJ databases">
        <authorList>
            <person name="Brunel B."/>
        </authorList>
    </citation>
    <scope>NUCLEOTIDE SEQUENCE</scope>
    <source>
        <strain evidence="2">STM4922sample</strain>
    </source>
</reference>
<proteinExistence type="predicted"/>
<dbReference type="InterPro" id="IPR027843">
    <property type="entry name" value="DUF4440"/>
</dbReference>
<dbReference type="PROSITE" id="PS51318">
    <property type="entry name" value="TAT"/>
    <property type="match status" value="1"/>
</dbReference>
<dbReference type="EMBL" id="CAKXZS010000011">
    <property type="protein sequence ID" value="CAH2397201.1"/>
    <property type="molecule type" value="Genomic_DNA"/>
</dbReference>
<comment type="caution">
    <text evidence="2">The sequence shown here is derived from an EMBL/GenBank/DDBJ whole genome shotgun (WGS) entry which is preliminary data.</text>
</comment>